<sequence>MNVYSLLNYFALLLALATLSVSHAGEPKINQTQLVDDLVEHYQRLALAPVSLDFAGFYRSLAHSESESQTRLIQALEKQINEFSSHQQTLSFCDAQSVANIRFSVALAKERKTLVTKLAEHQELDFEGRMHLLPDGRTWYLHWLKSWLYDDVEINELKHFAYQELADVNAKRLALSSQQMPRSIKEFHIDNHDDIVRVFKDKESMVNQQLKQVMGTNYTAPPVNIARSNLPKSFPAPGIYDAANQRFIYHTQGEYLAAKHMDWLFLHEAVPGHHYQSQFVEEKATCPDALAIGSTVFSEGWGAYVETLGQQLGLFKDHDSIDYALDWQALRAVRVLIDIGIHYEGWSDQRAQALWQTYIPEQSAIMHREISRIKQWPVQVITYVYGKREIIKAINHWQKTEPQLSIDAIHRKLLSLSNLSLTSLTMT</sequence>
<name>A0A7Y0LEN1_9GAMM</name>
<accession>A0A7Y0LEN1</accession>
<dbReference type="PANTHER" id="PTHR33361:SF2">
    <property type="entry name" value="DUF885 DOMAIN-CONTAINING PROTEIN"/>
    <property type="match status" value="1"/>
</dbReference>
<keyword evidence="3" id="KW-1185">Reference proteome</keyword>
<evidence type="ECO:0000313" key="3">
    <source>
        <dbReference type="Proteomes" id="UP000568664"/>
    </source>
</evidence>
<dbReference type="RefSeq" id="WP_169076432.1">
    <property type="nucleotide sequence ID" value="NZ_JABBXH010000006.1"/>
</dbReference>
<feature type="signal peptide" evidence="1">
    <location>
        <begin position="1"/>
        <end position="24"/>
    </location>
</feature>
<organism evidence="2 3">
    <name type="scientific">Thalassotalea algicola</name>
    <dbReference type="NCBI Taxonomy" id="2716224"/>
    <lineage>
        <taxon>Bacteria</taxon>
        <taxon>Pseudomonadati</taxon>
        <taxon>Pseudomonadota</taxon>
        <taxon>Gammaproteobacteria</taxon>
        <taxon>Alteromonadales</taxon>
        <taxon>Colwelliaceae</taxon>
        <taxon>Thalassotalea</taxon>
    </lineage>
</organism>
<dbReference type="PANTHER" id="PTHR33361">
    <property type="entry name" value="GLR0591 PROTEIN"/>
    <property type="match status" value="1"/>
</dbReference>
<gene>
    <name evidence="2" type="ORF">HII17_16285</name>
</gene>
<evidence type="ECO:0000256" key="1">
    <source>
        <dbReference type="SAM" id="SignalP"/>
    </source>
</evidence>
<dbReference type="AlphaFoldDB" id="A0A7Y0LEN1"/>
<dbReference type="EMBL" id="JABBXH010000006">
    <property type="protein sequence ID" value="NMP33118.1"/>
    <property type="molecule type" value="Genomic_DNA"/>
</dbReference>
<evidence type="ECO:0000313" key="2">
    <source>
        <dbReference type="EMBL" id="NMP33118.1"/>
    </source>
</evidence>
<reference evidence="2 3" key="1">
    <citation type="submission" date="2020-04" db="EMBL/GenBank/DDBJ databases">
        <title>Thalassotalea sp. M1531, isolated from the surface of marine red alga.</title>
        <authorList>
            <person name="Pang L."/>
            <person name="Lu D.-C."/>
        </authorList>
    </citation>
    <scope>NUCLEOTIDE SEQUENCE [LARGE SCALE GENOMIC DNA]</scope>
    <source>
        <strain evidence="2 3">M1531</strain>
    </source>
</reference>
<dbReference type="Proteomes" id="UP000568664">
    <property type="component" value="Unassembled WGS sequence"/>
</dbReference>
<dbReference type="InterPro" id="IPR010281">
    <property type="entry name" value="DUF885"/>
</dbReference>
<feature type="chain" id="PRO_5031319533" evidence="1">
    <location>
        <begin position="25"/>
        <end position="427"/>
    </location>
</feature>
<proteinExistence type="predicted"/>
<dbReference type="Pfam" id="PF05960">
    <property type="entry name" value="DUF885"/>
    <property type="match status" value="1"/>
</dbReference>
<protein>
    <submittedName>
        <fullName evidence="2">DUF885 domain-containing protein</fullName>
    </submittedName>
</protein>
<keyword evidence="1" id="KW-0732">Signal</keyword>
<comment type="caution">
    <text evidence="2">The sequence shown here is derived from an EMBL/GenBank/DDBJ whole genome shotgun (WGS) entry which is preliminary data.</text>
</comment>